<dbReference type="EMBL" id="JACCBU010000001">
    <property type="protein sequence ID" value="NYE75525.1"/>
    <property type="molecule type" value="Genomic_DNA"/>
</dbReference>
<dbReference type="AlphaFoldDB" id="A0A7Y9LG03"/>
<evidence type="ECO:0008006" key="10">
    <source>
        <dbReference type="Google" id="ProtNLM"/>
    </source>
</evidence>
<feature type="domain" description="Stealth protein CR1 conserved region 1" evidence="5">
    <location>
        <begin position="251"/>
        <end position="275"/>
    </location>
</feature>
<dbReference type="PANTHER" id="PTHR24045">
    <property type="match status" value="1"/>
</dbReference>
<reference evidence="8 9" key="1">
    <citation type="submission" date="2020-07" db="EMBL/GenBank/DDBJ databases">
        <title>Sequencing the genomes of 1000 actinobacteria strains.</title>
        <authorList>
            <person name="Klenk H.-P."/>
        </authorList>
    </citation>
    <scope>NUCLEOTIDE SEQUENCE [LARGE SCALE GENOMIC DNA]</scope>
    <source>
        <strain evidence="8 9">DSM 22083</strain>
    </source>
</reference>
<feature type="domain" description="Stealth protein CR4 conserved region 4" evidence="7">
    <location>
        <begin position="516"/>
        <end position="560"/>
    </location>
</feature>
<evidence type="ECO:0000259" key="6">
    <source>
        <dbReference type="Pfam" id="PF17102"/>
    </source>
</evidence>
<keyword evidence="3" id="KW-0270">Exopolysaccharide synthesis</keyword>
<evidence type="ECO:0000256" key="3">
    <source>
        <dbReference type="ARBA" id="ARBA00023169"/>
    </source>
</evidence>
<dbReference type="Pfam" id="PF17102">
    <property type="entry name" value="Stealth_CR3"/>
    <property type="match status" value="1"/>
</dbReference>
<sequence>MTTRTGDDAYLPALPRPSLAGAVRKRSRLAFRTVDRLERENYRRLHPAVAAATGGATGVRLERRQGRLYLVRTVPGVGPTDADRLNRDLVLDVCEELDLDHFAIPEPAGSRHRVGIAEQHWHRFVDRIIERGAAEPIYIGVRAVAGGGEQRRWSELTSDPRIRRALREQPWVEVFVPLAAGRSATPWLRAHGCVVERWTRDADRGLSGPNQNHAADYLGAEAQRVVRVDSGDRQVRSYAPLSTGHLFDPAFPIDAVYLWVDGSDPAWQERKLRARQPDPGAPAEDPAEAAARFSDNGELRYSFRSLELFAPWIRHVYLVTDAQVPAWLDQDHPRVTVVDHRDIFPAGSRLPTFNSHAIGANLHHIDGLSEHYLYLNDDLFFGRLTSPGLFFLANGVTQFHLSKSTLPSGMDLSGLAHEGARRNSAELLRSAFGRMATRAFYHVPNAQRRSLLYELEERFPDAFRQNSESPFRSADDFEVNSWLYHYYAFFTERAVPGSIRYAYFDVSRPDTEGRMDQLLRQRDADTFCINDTVETSAERRQWIPRWLQRYFPQRSSFEKDGS</sequence>
<dbReference type="InterPro" id="IPR031358">
    <property type="entry name" value="Stealth_CR1"/>
</dbReference>
<evidence type="ECO:0000256" key="1">
    <source>
        <dbReference type="ARBA" id="ARBA00007583"/>
    </source>
</evidence>
<dbReference type="Pfam" id="PF11380">
    <property type="entry name" value="Stealth_CR2"/>
    <property type="match status" value="1"/>
</dbReference>
<evidence type="ECO:0000256" key="2">
    <source>
        <dbReference type="ARBA" id="ARBA00022679"/>
    </source>
</evidence>
<evidence type="ECO:0000313" key="9">
    <source>
        <dbReference type="Proteomes" id="UP000569914"/>
    </source>
</evidence>
<evidence type="ECO:0000259" key="5">
    <source>
        <dbReference type="Pfam" id="PF17101"/>
    </source>
</evidence>
<accession>A0A7Y9LG03</accession>
<evidence type="ECO:0000259" key="4">
    <source>
        <dbReference type="Pfam" id="PF11380"/>
    </source>
</evidence>
<evidence type="ECO:0000313" key="8">
    <source>
        <dbReference type="EMBL" id="NYE75525.1"/>
    </source>
</evidence>
<keyword evidence="2" id="KW-0808">Transferase</keyword>
<dbReference type="RefSeq" id="WP_179758017.1">
    <property type="nucleotide sequence ID" value="NZ_JACCBU010000001.1"/>
</dbReference>
<comment type="similarity">
    <text evidence="1">Belongs to the stealth family.</text>
</comment>
<dbReference type="InterPro" id="IPR031357">
    <property type="entry name" value="Stealth_CR3"/>
</dbReference>
<feature type="domain" description="Stealth protein CR3 conserved region 3" evidence="6">
    <location>
        <begin position="442"/>
        <end position="488"/>
    </location>
</feature>
<protein>
    <recommendedName>
        <fullName evidence="10">Stealth protein CR1, conserved region 1</fullName>
    </recommendedName>
</protein>
<dbReference type="GO" id="GO:0000271">
    <property type="term" value="P:polysaccharide biosynthetic process"/>
    <property type="evidence" value="ECO:0007669"/>
    <property type="project" value="UniProtKB-KW"/>
</dbReference>
<dbReference type="GO" id="GO:0016772">
    <property type="term" value="F:transferase activity, transferring phosphorus-containing groups"/>
    <property type="evidence" value="ECO:0007669"/>
    <property type="project" value="InterPro"/>
</dbReference>
<dbReference type="InterPro" id="IPR021520">
    <property type="entry name" value="Stealth_CR2"/>
</dbReference>
<proteinExistence type="inferred from homology"/>
<comment type="caution">
    <text evidence="8">The sequence shown here is derived from an EMBL/GenBank/DDBJ whole genome shotgun (WGS) entry which is preliminary data.</text>
</comment>
<organism evidence="8 9">
    <name type="scientific">Microlunatus parietis</name>
    <dbReference type="NCBI Taxonomy" id="682979"/>
    <lineage>
        <taxon>Bacteria</taxon>
        <taxon>Bacillati</taxon>
        <taxon>Actinomycetota</taxon>
        <taxon>Actinomycetes</taxon>
        <taxon>Propionibacteriales</taxon>
        <taxon>Propionibacteriaceae</taxon>
        <taxon>Microlunatus</taxon>
    </lineage>
</organism>
<keyword evidence="9" id="KW-1185">Reference proteome</keyword>
<dbReference type="InterPro" id="IPR031356">
    <property type="entry name" value="Stealth_CR4"/>
</dbReference>
<feature type="domain" description="Stealth protein CR2 conserved region 2" evidence="4">
    <location>
        <begin position="292"/>
        <end position="397"/>
    </location>
</feature>
<dbReference type="Proteomes" id="UP000569914">
    <property type="component" value="Unassembled WGS sequence"/>
</dbReference>
<gene>
    <name evidence="8" type="ORF">BKA15_006854</name>
</gene>
<evidence type="ECO:0000259" key="7">
    <source>
        <dbReference type="Pfam" id="PF17103"/>
    </source>
</evidence>
<dbReference type="InterPro" id="IPR047141">
    <property type="entry name" value="Stealth"/>
</dbReference>
<dbReference type="Pfam" id="PF17101">
    <property type="entry name" value="Stealth_CR1"/>
    <property type="match status" value="1"/>
</dbReference>
<dbReference type="PANTHER" id="PTHR24045:SF0">
    <property type="entry name" value="N-ACETYLGLUCOSAMINE-1-PHOSPHOTRANSFERASE SUBUNITS ALPHA_BETA"/>
    <property type="match status" value="1"/>
</dbReference>
<dbReference type="Pfam" id="PF17103">
    <property type="entry name" value="Stealth_CR4"/>
    <property type="match status" value="1"/>
</dbReference>
<name>A0A7Y9LG03_9ACTN</name>